<dbReference type="AlphaFoldDB" id="A0A2S6NK07"/>
<evidence type="ECO:0000313" key="2">
    <source>
        <dbReference type="Proteomes" id="UP000239724"/>
    </source>
</evidence>
<reference evidence="1 2" key="1">
    <citation type="journal article" date="2018" name="Arch. Microbiol.">
        <title>New insights into the metabolic potential of the phototrophic purple bacterium Rhodopila globiformis DSM 161(T) from its draft genome sequence and evidence for a vanadium-dependent nitrogenase.</title>
        <authorList>
            <person name="Imhoff J.F."/>
            <person name="Rahn T."/>
            <person name="Kunzel S."/>
            <person name="Neulinger S.C."/>
        </authorList>
    </citation>
    <scope>NUCLEOTIDE SEQUENCE [LARGE SCALE GENOMIC DNA]</scope>
    <source>
        <strain evidence="1 2">DSM 161</strain>
    </source>
</reference>
<dbReference type="SUPFAM" id="SSF52402">
    <property type="entry name" value="Adenine nucleotide alpha hydrolases-like"/>
    <property type="match status" value="2"/>
</dbReference>
<dbReference type="Gene3D" id="3.40.50.12370">
    <property type="match status" value="1"/>
</dbReference>
<dbReference type="OrthoDB" id="9804721at2"/>
<comment type="caution">
    <text evidence="1">The sequence shown here is derived from an EMBL/GenBank/DDBJ whole genome shotgun (WGS) entry which is preliminary data.</text>
</comment>
<dbReference type="Proteomes" id="UP000239724">
    <property type="component" value="Unassembled WGS sequence"/>
</dbReference>
<evidence type="ECO:0000313" key="1">
    <source>
        <dbReference type="EMBL" id="PPQ35305.1"/>
    </source>
</evidence>
<keyword evidence="2" id="KW-1185">Reference proteome</keyword>
<gene>
    <name evidence="1" type="ORF">CCS01_08150</name>
</gene>
<proteinExistence type="predicted"/>
<name>A0A2S6NK07_RHOGL</name>
<organism evidence="1 2">
    <name type="scientific">Rhodopila globiformis</name>
    <name type="common">Rhodopseudomonas globiformis</name>
    <dbReference type="NCBI Taxonomy" id="1071"/>
    <lineage>
        <taxon>Bacteria</taxon>
        <taxon>Pseudomonadati</taxon>
        <taxon>Pseudomonadota</taxon>
        <taxon>Alphaproteobacteria</taxon>
        <taxon>Acetobacterales</taxon>
        <taxon>Acetobacteraceae</taxon>
        <taxon>Rhodopila</taxon>
    </lineage>
</organism>
<dbReference type="EMBL" id="NHRY01000075">
    <property type="protein sequence ID" value="PPQ35305.1"/>
    <property type="molecule type" value="Genomic_DNA"/>
</dbReference>
<sequence length="248" mass="26715">MSEVILVILQRPDTALGLLRAAERLAALANGAHVNALAAAPTAVPALKGAYNDWLAAPRATAVHAHWHALFDDIAAAIAERGARADFIVIARPAEDDDRALRQVFRTALLKTGRPVLVVPPGELARPDFGRRVAIAWRQDEHTARTVLPALRDIAHAEHVFVLAGTREGRPAPSVPQILAERDVAATLHLLPIGPGGFGEALLAKAHELEADMLIMGAYSHSTLHNLVYGGVTRFMLDHADLPVLMRY</sequence>
<accession>A0A2S6NK07</accession>
<protein>
    <recommendedName>
        <fullName evidence="3">UspA domain-containing protein</fullName>
    </recommendedName>
</protein>
<dbReference type="RefSeq" id="WP_104518350.1">
    <property type="nucleotide sequence ID" value="NZ_NHRY01000075.1"/>
</dbReference>
<dbReference type="CDD" id="cd00293">
    <property type="entry name" value="USP-like"/>
    <property type="match status" value="1"/>
</dbReference>
<evidence type="ECO:0008006" key="3">
    <source>
        <dbReference type="Google" id="ProtNLM"/>
    </source>
</evidence>